<accession>A0A6I5A1L0</accession>
<keyword evidence="8 9" id="KW-0472">Membrane</keyword>
<name>A0A6I5A1L0_9BACI</name>
<evidence type="ECO:0000256" key="1">
    <source>
        <dbReference type="ARBA" id="ARBA00004651"/>
    </source>
</evidence>
<evidence type="ECO:0000313" key="10">
    <source>
        <dbReference type="EMBL" id="MYL34333.1"/>
    </source>
</evidence>
<comment type="similarity">
    <text evidence="2 9">Belongs to the alanine or glycine:cation symporter (AGCS) (TC 2.A.25) family.</text>
</comment>
<evidence type="ECO:0000256" key="9">
    <source>
        <dbReference type="RuleBase" id="RU363064"/>
    </source>
</evidence>
<keyword evidence="7 9" id="KW-1133">Transmembrane helix</keyword>
<dbReference type="OrthoDB" id="9804874at2"/>
<dbReference type="PANTHER" id="PTHR30330:SF7">
    <property type="entry name" value="SODIUM_PROTON-DEPENDENT ALANINE CARRIER PROTEIN YRBD-RELATED"/>
    <property type="match status" value="1"/>
</dbReference>
<dbReference type="EMBL" id="WMEQ01000008">
    <property type="protein sequence ID" value="MYL34333.1"/>
    <property type="molecule type" value="Genomic_DNA"/>
</dbReference>
<dbReference type="AlphaFoldDB" id="A0A6I5A1L0"/>
<feature type="transmembrane region" description="Helical" evidence="9">
    <location>
        <begin position="175"/>
        <end position="194"/>
    </location>
</feature>
<evidence type="ECO:0000313" key="11">
    <source>
        <dbReference type="Proteomes" id="UP000468638"/>
    </source>
</evidence>
<keyword evidence="4 9" id="KW-1003">Cell membrane</keyword>
<dbReference type="GO" id="GO:0005886">
    <property type="term" value="C:plasma membrane"/>
    <property type="evidence" value="ECO:0007669"/>
    <property type="project" value="UniProtKB-SubCell"/>
</dbReference>
<proteinExistence type="inferred from homology"/>
<evidence type="ECO:0000256" key="6">
    <source>
        <dbReference type="ARBA" id="ARBA00022847"/>
    </source>
</evidence>
<dbReference type="Proteomes" id="UP000468638">
    <property type="component" value="Unassembled WGS sequence"/>
</dbReference>
<protein>
    <submittedName>
        <fullName evidence="10">Amino acid carrier protein</fullName>
    </submittedName>
</protein>
<feature type="transmembrane region" description="Helical" evidence="9">
    <location>
        <begin position="423"/>
        <end position="442"/>
    </location>
</feature>
<feature type="transmembrane region" description="Helical" evidence="9">
    <location>
        <begin position="66"/>
        <end position="85"/>
    </location>
</feature>
<sequence length="495" mass="53669">MDFINWLNGVVWSPVLVFILLSVGLYYAFATRFAQFRHVKEMVRLMFEGKSSSAGISSFQALMLSLGDKIGVGNIAGVATAIAYGGPGAVFWMWIMGFLGAGIAFIESTLAQVYKTKQEGQFRGGTPYFIEKGLNIKWLAVVFAFITMITGAFLLPNIQVNTISSSMETAFNINPMLTGIVLVAILGVIILGGVKRIVRTAEFIVPFMAAGYIILAVTICIINITEVPRVFNLIVSSAFGADATFGAILGSAIAWGVKRGAFSNGAGFGSETYAPAAAEVSHPAKQGLVQSLSTYIDTIVVCSMTAFSIIVTGMYNVNPNGQGAIVDNIGDVEPGPTYTQLAFDTSLPGFGSAFLAIAILFFAFTSMMFYSYMAETGLAYIKNRLQYKQAWPDYVLKIGFLVSVFVGSVKSAAFAWALGDLGYGSMAWINIFVILFLSKPALKVLKDYERQKKLGIDPVFNPSDVGITSADFWETEYTNQEESNESEQNQQSMYM</sequence>
<feature type="transmembrane region" description="Helical" evidence="9">
    <location>
        <begin position="203"/>
        <end position="224"/>
    </location>
</feature>
<gene>
    <name evidence="10" type="ORF">GLW05_12060</name>
</gene>
<dbReference type="PRINTS" id="PR00175">
    <property type="entry name" value="NAALASMPORT"/>
</dbReference>
<keyword evidence="6 9" id="KW-0769">Symport</keyword>
<feature type="transmembrane region" description="Helical" evidence="9">
    <location>
        <begin position="295"/>
        <end position="315"/>
    </location>
</feature>
<comment type="caution">
    <text evidence="10">The sequence shown here is derived from an EMBL/GenBank/DDBJ whole genome shotgun (WGS) entry which is preliminary data.</text>
</comment>
<dbReference type="PANTHER" id="PTHR30330">
    <property type="entry name" value="AGSS FAMILY TRANSPORTER, SODIUM-ALANINE"/>
    <property type="match status" value="1"/>
</dbReference>
<evidence type="ECO:0000256" key="8">
    <source>
        <dbReference type="ARBA" id="ARBA00023136"/>
    </source>
</evidence>
<feature type="transmembrane region" description="Helical" evidence="9">
    <location>
        <begin position="353"/>
        <end position="373"/>
    </location>
</feature>
<feature type="transmembrane region" description="Helical" evidence="9">
    <location>
        <begin position="6"/>
        <end position="29"/>
    </location>
</feature>
<comment type="subcellular location">
    <subcellularLocation>
        <location evidence="1 9">Cell membrane</location>
        <topology evidence="1 9">Multi-pass membrane protein</topology>
    </subcellularLocation>
</comment>
<dbReference type="InterPro" id="IPR001463">
    <property type="entry name" value="Na/Ala_symport"/>
</dbReference>
<dbReference type="GO" id="GO:0005283">
    <property type="term" value="F:amino acid:sodium symporter activity"/>
    <property type="evidence" value="ECO:0007669"/>
    <property type="project" value="InterPro"/>
</dbReference>
<dbReference type="Gene3D" id="1.20.1740.10">
    <property type="entry name" value="Amino acid/polyamine transporter I"/>
    <property type="match status" value="1"/>
</dbReference>
<evidence type="ECO:0000256" key="2">
    <source>
        <dbReference type="ARBA" id="ARBA00009261"/>
    </source>
</evidence>
<dbReference type="RefSeq" id="WP_160848626.1">
    <property type="nucleotide sequence ID" value="NZ_WMEQ01000008.1"/>
</dbReference>
<keyword evidence="5 9" id="KW-0812">Transmembrane</keyword>
<evidence type="ECO:0000256" key="3">
    <source>
        <dbReference type="ARBA" id="ARBA00022448"/>
    </source>
</evidence>
<dbReference type="NCBIfam" id="TIGR00835">
    <property type="entry name" value="agcS"/>
    <property type="match status" value="1"/>
</dbReference>
<feature type="transmembrane region" description="Helical" evidence="9">
    <location>
        <begin position="135"/>
        <end position="155"/>
    </location>
</feature>
<evidence type="ECO:0000256" key="5">
    <source>
        <dbReference type="ARBA" id="ARBA00022692"/>
    </source>
</evidence>
<feature type="transmembrane region" description="Helical" evidence="9">
    <location>
        <begin position="91"/>
        <end position="114"/>
    </location>
</feature>
<feature type="transmembrane region" description="Helical" evidence="9">
    <location>
        <begin position="230"/>
        <end position="255"/>
    </location>
</feature>
<dbReference type="FunFam" id="1.20.1740.10:FF:000004">
    <property type="entry name" value="Sodium:alanine symporter family protein"/>
    <property type="match status" value="1"/>
</dbReference>
<keyword evidence="3 9" id="KW-0813">Transport</keyword>
<feature type="transmembrane region" description="Helical" evidence="9">
    <location>
        <begin position="394"/>
        <end position="417"/>
    </location>
</feature>
<evidence type="ECO:0000256" key="4">
    <source>
        <dbReference type="ARBA" id="ARBA00022475"/>
    </source>
</evidence>
<organism evidence="10 11">
    <name type="scientific">Pontibacillus yanchengensis</name>
    <dbReference type="NCBI Taxonomy" id="462910"/>
    <lineage>
        <taxon>Bacteria</taxon>
        <taxon>Bacillati</taxon>
        <taxon>Bacillota</taxon>
        <taxon>Bacilli</taxon>
        <taxon>Bacillales</taxon>
        <taxon>Bacillaceae</taxon>
        <taxon>Pontibacillus</taxon>
    </lineage>
</organism>
<reference evidence="10 11" key="1">
    <citation type="submission" date="2019-11" db="EMBL/GenBank/DDBJ databases">
        <title>Genome sequences of 17 halophilic strains isolated from different environments.</title>
        <authorList>
            <person name="Furrow R.E."/>
        </authorList>
    </citation>
    <scope>NUCLEOTIDE SEQUENCE [LARGE SCALE GENOMIC DNA]</scope>
    <source>
        <strain evidence="10 11">22514_16_FS</strain>
    </source>
</reference>
<dbReference type="Pfam" id="PF01235">
    <property type="entry name" value="Na_Ala_symp"/>
    <property type="match status" value="1"/>
</dbReference>
<evidence type="ECO:0000256" key="7">
    <source>
        <dbReference type="ARBA" id="ARBA00022989"/>
    </source>
</evidence>